<dbReference type="PANTHER" id="PTHR43135:SF3">
    <property type="entry name" value="ALPHA-D-RIBOSE 1-METHYLPHOSPHONATE 5-TRIPHOSPHATE DIPHOSPHATASE"/>
    <property type="match status" value="1"/>
</dbReference>
<protein>
    <submittedName>
        <fullName evidence="3">Amidohydrolase family protein</fullName>
    </submittedName>
</protein>
<dbReference type="InterPro" id="IPR051781">
    <property type="entry name" value="Metallo-dep_Hydrolase"/>
</dbReference>
<proteinExistence type="predicted"/>
<dbReference type="RefSeq" id="WP_180546355.1">
    <property type="nucleotide sequence ID" value="NZ_JACCJZ010000020.1"/>
</dbReference>
<feature type="chain" id="PRO_5031266410" evidence="1">
    <location>
        <begin position="21"/>
        <end position="470"/>
    </location>
</feature>
<dbReference type="Pfam" id="PF01979">
    <property type="entry name" value="Amidohydro_1"/>
    <property type="match status" value="1"/>
</dbReference>
<keyword evidence="1" id="KW-0732">Signal</keyword>
<dbReference type="GO" id="GO:0016810">
    <property type="term" value="F:hydrolase activity, acting on carbon-nitrogen (but not peptide) bonds"/>
    <property type="evidence" value="ECO:0007669"/>
    <property type="project" value="InterPro"/>
</dbReference>
<comment type="caution">
    <text evidence="3">The sequence shown here is derived from an EMBL/GenBank/DDBJ whole genome shotgun (WGS) entry which is preliminary data.</text>
</comment>
<dbReference type="Gene3D" id="3.30.110.90">
    <property type="entry name" value="Amidohydrolase"/>
    <property type="match status" value="1"/>
</dbReference>
<evidence type="ECO:0000259" key="2">
    <source>
        <dbReference type="Pfam" id="PF01979"/>
    </source>
</evidence>
<dbReference type="SUPFAM" id="SSF51338">
    <property type="entry name" value="Composite domain of metallo-dependent hydrolases"/>
    <property type="match status" value="1"/>
</dbReference>
<gene>
    <name evidence="3" type="ORF">H0E82_15510</name>
</gene>
<dbReference type="PROSITE" id="PS51257">
    <property type="entry name" value="PROKAR_LIPOPROTEIN"/>
    <property type="match status" value="1"/>
</dbReference>
<dbReference type="InterPro" id="IPR006680">
    <property type="entry name" value="Amidohydro-rel"/>
</dbReference>
<accession>A0A7Z0TVR8</accession>
<dbReference type="InterPro" id="IPR032466">
    <property type="entry name" value="Metal_Hydrolase"/>
</dbReference>
<dbReference type="SUPFAM" id="SSF51556">
    <property type="entry name" value="Metallo-dependent hydrolases"/>
    <property type="match status" value="1"/>
</dbReference>
<organism evidence="3 4">
    <name type="scientific">Luteimonas deserti</name>
    <dbReference type="NCBI Taxonomy" id="2752306"/>
    <lineage>
        <taxon>Bacteria</taxon>
        <taxon>Pseudomonadati</taxon>
        <taxon>Pseudomonadota</taxon>
        <taxon>Gammaproteobacteria</taxon>
        <taxon>Lysobacterales</taxon>
        <taxon>Lysobacteraceae</taxon>
        <taxon>Luteimonas</taxon>
    </lineage>
</organism>
<feature type="domain" description="Amidohydrolase-related" evidence="2">
    <location>
        <begin position="94"/>
        <end position="456"/>
    </location>
</feature>
<keyword evidence="4" id="KW-1185">Reference proteome</keyword>
<keyword evidence="3" id="KW-0378">Hydrolase</keyword>
<dbReference type="AlphaFoldDB" id="A0A7Z0TVR8"/>
<dbReference type="Gene3D" id="2.30.40.10">
    <property type="entry name" value="Urease, subunit C, domain 1"/>
    <property type="match status" value="1"/>
</dbReference>
<dbReference type="EMBL" id="JACCJZ010000020">
    <property type="protein sequence ID" value="NYZ64146.1"/>
    <property type="molecule type" value="Genomic_DNA"/>
</dbReference>
<dbReference type="InterPro" id="IPR011059">
    <property type="entry name" value="Metal-dep_hydrolase_composite"/>
</dbReference>
<evidence type="ECO:0000256" key="1">
    <source>
        <dbReference type="SAM" id="SignalP"/>
    </source>
</evidence>
<dbReference type="Gene3D" id="1.20.58.520">
    <property type="entry name" value="Amidohydrolase"/>
    <property type="match status" value="1"/>
</dbReference>
<reference evidence="3 4" key="1">
    <citation type="submission" date="2020-07" db="EMBL/GenBank/DDBJ databases">
        <title>isolation of Luteimonas sp. SJ-16.</title>
        <authorList>
            <person name="Huang X.-X."/>
            <person name="Xu L."/>
            <person name="Sun J.-Q."/>
        </authorList>
    </citation>
    <scope>NUCLEOTIDE SEQUENCE [LARGE SCALE GENOMIC DNA]</scope>
    <source>
        <strain evidence="3 4">SJ-16</strain>
    </source>
</reference>
<name>A0A7Z0TVR8_9GAMM</name>
<feature type="signal peptide" evidence="1">
    <location>
        <begin position="1"/>
        <end position="20"/>
    </location>
</feature>
<dbReference type="PANTHER" id="PTHR43135">
    <property type="entry name" value="ALPHA-D-RIBOSE 1-METHYLPHOSPHONATE 5-TRIPHOSPHATE DIPHOSPHATASE"/>
    <property type="match status" value="1"/>
</dbReference>
<sequence length="470" mass="49725">MRRRPGHGAAATAVAACLLAACSPAPLPQPAVDRSAAVGADTTLVIDNARVFDGERDLGVVALVIRNGIIERIEPAGVGVSPAETRRVDYRGHWVIPGLINAHAHVGNTLGTEHGDRFYTRDIVIRDLRQFQAYGITTVVALGLNGEGFTDIRDEVATTPALGAQLLGAGAGVGTPEGAPPAANMGLQRDAVARPADAVSAREAVRAQGAIGVDLIKLWVDDLGGKAPPMTAEVYRAAIDEAHRHGLLVAAHIHDLAPAADLVASGVDIIAHGVRDRPVDDALVAAMRAAGTGYIATLQIDEANYVYAEHPEWLETPFLRNALPAAVHARWSDPQWRADTLADPATQRARDAVAMNLRNLGTLRAAGIAIGFGTDAGALPHRVPGFAEHRELELMQQAGYSPQQALTVATRDSARLLRLEDRGLLAPGRRADFVVLGQDPLLDIRNTRAIEAVWQAGVQVGGPVRDYANE</sequence>
<evidence type="ECO:0000313" key="4">
    <source>
        <dbReference type="Proteomes" id="UP000589896"/>
    </source>
</evidence>
<dbReference type="Proteomes" id="UP000589896">
    <property type="component" value="Unassembled WGS sequence"/>
</dbReference>
<dbReference type="Gene3D" id="3.40.50.10910">
    <property type="entry name" value="Amidohydrolase"/>
    <property type="match status" value="1"/>
</dbReference>
<evidence type="ECO:0000313" key="3">
    <source>
        <dbReference type="EMBL" id="NYZ64146.1"/>
    </source>
</evidence>